<accession>N1MIR0</accession>
<sequence length="42" mass="4325">MATTSSVGAETGAEAVTQNPYGAGKTGRRLYRRARSHATAGD</sequence>
<keyword evidence="3" id="KW-1185">Reference proteome</keyword>
<dbReference type="AlphaFoldDB" id="N1MIR0"/>
<protein>
    <submittedName>
        <fullName evidence="2">Uncharacterized protein</fullName>
    </submittedName>
</protein>
<reference evidence="2 3" key="1">
    <citation type="submission" date="2013-03" db="EMBL/GenBank/DDBJ databases">
        <authorList>
            <person name="Le V."/>
        </authorList>
    </citation>
    <scope>NUCLEOTIDE SEQUENCE [LARGE SCALE GENOMIC DNA]</scope>
    <source>
        <strain evidence="2 3">BiD32</strain>
    </source>
</reference>
<evidence type="ECO:0000256" key="1">
    <source>
        <dbReference type="SAM" id="MobiDB-lite"/>
    </source>
</evidence>
<feature type="compositionally biased region" description="Basic residues" evidence="1">
    <location>
        <begin position="26"/>
        <end position="36"/>
    </location>
</feature>
<proteinExistence type="predicted"/>
<organism evidence="2 3">
    <name type="scientific">Sphingobium indicum BiD32</name>
    <dbReference type="NCBI Taxonomy" id="1301087"/>
    <lineage>
        <taxon>Bacteria</taxon>
        <taxon>Pseudomonadati</taxon>
        <taxon>Pseudomonadota</taxon>
        <taxon>Alphaproteobacteria</taxon>
        <taxon>Sphingomonadales</taxon>
        <taxon>Sphingomonadaceae</taxon>
        <taxon>Sphingobium</taxon>
    </lineage>
</organism>
<name>N1MIR0_9SPHN</name>
<reference evidence="3" key="2">
    <citation type="submission" date="2013-04" db="EMBL/GenBank/DDBJ databases">
        <title>Bisphenol A degrading Sphingobium sp. strain BiD32.</title>
        <authorList>
            <person name="Nielsen J.L."/>
            <person name="Zhou N.A."/>
            <person name="Kjeldal H."/>
        </authorList>
    </citation>
    <scope>NUCLEOTIDE SEQUENCE [LARGE SCALE GENOMIC DNA]</scope>
    <source>
        <strain evidence="3">BiD32</strain>
    </source>
</reference>
<dbReference type="Proteomes" id="UP000013201">
    <property type="component" value="Unassembled WGS sequence"/>
</dbReference>
<evidence type="ECO:0000313" key="2">
    <source>
        <dbReference type="EMBL" id="CCW16841.1"/>
    </source>
</evidence>
<dbReference type="EMBL" id="CAVK010000057">
    <property type="protein sequence ID" value="CCW16841.1"/>
    <property type="molecule type" value="Genomic_DNA"/>
</dbReference>
<comment type="caution">
    <text evidence="2">The sequence shown here is derived from an EMBL/GenBank/DDBJ whole genome shotgun (WGS) entry which is preliminary data.</text>
</comment>
<gene>
    <name evidence="2" type="ORF">EBBID32_11790</name>
</gene>
<feature type="region of interest" description="Disordered" evidence="1">
    <location>
        <begin position="1"/>
        <end position="42"/>
    </location>
</feature>
<evidence type="ECO:0000313" key="3">
    <source>
        <dbReference type="Proteomes" id="UP000013201"/>
    </source>
</evidence>